<evidence type="ECO:0000313" key="2">
    <source>
        <dbReference type="Proteomes" id="UP000186268"/>
    </source>
</evidence>
<dbReference type="AlphaFoldDB" id="A0A1Q5TGQ7"/>
<keyword evidence="2" id="KW-1185">Reference proteome</keyword>
<dbReference type="STRING" id="1873482.Xedl_03722"/>
<proteinExistence type="predicted"/>
<comment type="caution">
    <text evidence="1">The sequence shown here is derived from an EMBL/GenBank/DDBJ whole genome shotgun (WGS) entry which is preliminary data.</text>
</comment>
<dbReference type="EMBL" id="MKGQ01000060">
    <property type="protein sequence ID" value="OKO99355.1"/>
    <property type="molecule type" value="Genomic_DNA"/>
</dbReference>
<dbReference type="Proteomes" id="UP000186268">
    <property type="component" value="Unassembled WGS sequence"/>
</dbReference>
<gene>
    <name evidence="1" type="ORF">Xedl_03722</name>
</gene>
<protein>
    <submittedName>
        <fullName evidence="1">Uncharacterized protein</fullName>
    </submittedName>
</protein>
<name>A0A1Q5TGQ7_9GAMM</name>
<reference evidence="1 2" key="1">
    <citation type="submission" date="2016-09" db="EMBL/GenBank/DDBJ databases">
        <title>Xenorhabdus thuongxuanensis sp. nov. and Xenorhabdus eapokensis sp. nov., isolated from Steinernema species.</title>
        <authorList>
            <person name="Kaempfer P."/>
            <person name="Tobias N.J."/>
            <person name="Phan Ke L."/>
            <person name="Bode H.B."/>
            <person name="Glaeser S.P."/>
        </authorList>
    </citation>
    <scope>NUCLEOTIDE SEQUENCE [LARGE SCALE GENOMIC DNA]</scope>
    <source>
        <strain evidence="1 2">DL20</strain>
    </source>
</reference>
<evidence type="ECO:0000313" key="1">
    <source>
        <dbReference type="EMBL" id="OKO99355.1"/>
    </source>
</evidence>
<accession>A0A1Q5TGQ7</accession>
<sequence length="56" mass="5962">MFSQNKNLRGCKKPNSQTLQGATAQALAVGNIHTGRITCANYHTAAQKNKQGVTSC</sequence>
<organism evidence="1 2">
    <name type="scientific">Xenorhabdus eapokensis</name>
    <dbReference type="NCBI Taxonomy" id="1873482"/>
    <lineage>
        <taxon>Bacteria</taxon>
        <taxon>Pseudomonadati</taxon>
        <taxon>Pseudomonadota</taxon>
        <taxon>Gammaproteobacteria</taxon>
        <taxon>Enterobacterales</taxon>
        <taxon>Morganellaceae</taxon>
        <taxon>Xenorhabdus</taxon>
    </lineage>
</organism>